<dbReference type="PROSITE" id="PS00217">
    <property type="entry name" value="SUGAR_TRANSPORT_2"/>
    <property type="match status" value="1"/>
</dbReference>
<dbReference type="OMA" id="YWIDYGT"/>
<keyword evidence="3" id="KW-0813">Transport</keyword>
<feature type="transmembrane region" description="Helical" evidence="8">
    <location>
        <begin position="132"/>
        <end position="154"/>
    </location>
</feature>
<dbReference type="GO" id="GO:0016020">
    <property type="term" value="C:membrane"/>
    <property type="evidence" value="ECO:0007669"/>
    <property type="project" value="UniProtKB-SubCell"/>
</dbReference>
<dbReference type="Proteomes" id="UP000018144">
    <property type="component" value="Unassembled WGS sequence"/>
</dbReference>
<dbReference type="EMBL" id="HF935298">
    <property type="protein sequence ID" value="CCX06578.1"/>
    <property type="molecule type" value="Genomic_DNA"/>
</dbReference>
<evidence type="ECO:0000256" key="2">
    <source>
        <dbReference type="ARBA" id="ARBA00010992"/>
    </source>
</evidence>
<dbReference type="OrthoDB" id="8120565at2759"/>
<reference evidence="10 11" key="1">
    <citation type="journal article" date="2013" name="PLoS Genet.">
        <title>The genome and development-dependent transcriptomes of Pyronema confluens: a window into fungal evolution.</title>
        <authorList>
            <person name="Traeger S."/>
            <person name="Altegoer F."/>
            <person name="Freitag M."/>
            <person name="Gabaldon T."/>
            <person name="Kempken F."/>
            <person name="Kumar A."/>
            <person name="Marcet-Houben M."/>
            <person name="Poggeler S."/>
            <person name="Stajich J.E."/>
            <person name="Nowrousian M."/>
        </authorList>
    </citation>
    <scope>NUCLEOTIDE SEQUENCE [LARGE SCALE GENOMIC DNA]</scope>
    <source>
        <strain evidence="11">CBS 100304</strain>
        <tissue evidence="10">Vegetative mycelium</tissue>
    </source>
</reference>
<evidence type="ECO:0000256" key="6">
    <source>
        <dbReference type="ARBA" id="ARBA00023136"/>
    </source>
</evidence>
<dbReference type="InterPro" id="IPR020846">
    <property type="entry name" value="MFS_dom"/>
</dbReference>
<evidence type="ECO:0000256" key="5">
    <source>
        <dbReference type="ARBA" id="ARBA00022989"/>
    </source>
</evidence>
<evidence type="ECO:0000256" key="8">
    <source>
        <dbReference type="SAM" id="Phobius"/>
    </source>
</evidence>
<feature type="transmembrane region" description="Helical" evidence="8">
    <location>
        <begin position="166"/>
        <end position="185"/>
    </location>
</feature>
<evidence type="ECO:0000313" key="11">
    <source>
        <dbReference type="Proteomes" id="UP000018144"/>
    </source>
</evidence>
<name>U4L2V1_PYROM</name>
<keyword evidence="5 8" id="KW-1133">Transmembrane helix</keyword>
<dbReference type="PROSITE" id="PS50850">
    <property type="entry name" value="MFS"/>
    <property type="match status" value="1"/>
</dbReference>
<feature type="transmembrane region" description="Helical" evidence="8">
    <location>
        <begin position="367"/>
        <end position="392"/>
    </location>
</feature>
<organism evidence="10 11">
    <name type="scientific">Pyronema omphalodes (strain CBS 100304)</name>
    <name type="common">Pyronema confluens</name>
    <dbReference type="NCBI Taxonomy" id="1076935"/>
    <lineage>
        <taxon>Eukaryota</taxon>
        <taxon>Fungi</taxon>
        <taxon>Dikarya</taxon>
        <taxon>Ascomycota</taxon>
        <taxon>Pezizomycotina</taxon>
        <taxon>Pezizomycetes</taxon>
        <taxon>Pezizales</taxon>
        <taxon>Pyronemataceae</taxon>
        <taxon>Pyronema</taxon>
    </lineage>
</organism>
<keyword evidence="11" id="KW-1185">Reference proteome</keyword>
<dbReference type="GO" id="GO:0005351">
    <property type="term" value="F:carbohydrate:proton symporter activity"/>
    <property type="evidence" value="ECO:0007669"/>
    <property type="project" value="TreeGrafter"/>
</dbReference>
<evidence type="ECO:0000256" key="3">
    <source>
        <dbReference type="ARBA" id="ARBA00022448"/>
    </source>
</evidence>
<keyword evidence="6 8" id="KW-0472">Membrane</keyword>
<feature type="transmembrane region" description="Helical" evidence="8">
    <location>
        <begin position="333"/>
        <end position="355"/>
    </location>
</feature>
<feature type="region of interest" description="Disordered" evidence="7">
    <location>
        <begin position="537"/>
        <end position="571"/>
    </location>
</feature>
<dbReference type="PANTHER" id="PTHR48022:SF48">
    <property type="entry name" value="SUGAR TRANSPORTER, PUTATIVE (AFU_ORTHOLOGUE AFUA_3G06730)-RELATED"/>
    <property type="match status" value="1"/>
</dbReference>
<feature type="transmembrane region" description="Helical" evidence="8">
    <location>
        <begin position="434"/>
        <end position="458"/>
    </location>
</feature>
<dbReference type="AlphaFoldDB" id="U4L2V1"/>
<feature type="transmembrane region" description="Helical" evidence="8">
    <location>
        <begin position="34"/>
        <end position="51"/>
    </location>
</feature>
<feature type="compositionally biased region" description="Polar residues" evidence="7">
    <location>
        <begin position="548"/>
        <end position="559"/>
    </location>
</feature>
<dbReference type="InterPro" id="IPR005829">
    <property type="entry name" value="Sugar_transporter_CS"/>
</dbReference>
<accession>U4L2V1</accession>
<feature type="compositionally biased region" description="Basic and acidic residues" evidence="7">
    <location>
        <begin position="561"/>
        <end position="571"/>
    </location>
</feature>
<dbReference type="Gene3D" id="1.20.1250.20">
    <property type="entry name" value="MFS general substrate transporter like domains"/>
    <property type="match status" value="1"/>
</dbReference>
<feature type="transmembrane region" description="Helical" evidence="8">
    <location>
        <begin position="235"/>
        <end position="254"/>
    </location>
</feature>
<feature type="transmembrane region" description="Helical" evidence="8">
    <location>
        <begin position="108"/>
        <end position="126"/>
    </location>
</feature>
<evidence type="ECO:0000256" key="4">
    <source>
        <dbReference type="ARBA" id="ARBA00022692"/>
    </source>
</evidence>
<dbReference type="InterPro" id="IPR003663">
    <property type="entry name" value="Sugar/inositol_transpt"/>
</dbReference>
<sequence length="571" mass="62735">MVETIIDTGHRKGRMEALHPEKKGGLRGLTQNQYVLWTAVFASIGGFLFGYDQGVMSNLLTTENFGSQFPRIYSNEDVKGWIVSVLQLGAWFGALCNGPIAQRYSRRYSMMIAVVLFCFGSSLQAGSQSESYIFAGRFFAGMAIGALSHVVPMYQSEIAPAEIRGSLVSLQQFAITIGILVAFWLDYGFHFIGGVHCDARGTANYSGPGNTFDPYHDVPSGGCTGQSPISWRVPLALQLLPALILGVGMLFFPFSPRWLMLQGREAEALAVVSKLRRRPENDPAVRLEWLEIKAMVRFDRETAVERFPGKTGWRLGLAGYGTFFTRAGLFRRLAVGCVLQFFQQFSGINAIIYYAPTIMSSLGLDPATTSLLATGVVGVINVVFTIPAILFLDVLGRRKTLLFGAIGMCISHIIVASILGVYANSFAEHPGAGWAGVAFIYIFIANFAYSWGPVGWVLPSEIMPLSIRSKAMIGRATPSMIRDIKYGTYIFFAAFCALSAAWVYFFCPETKNKTLEEMDIVFKDNSSAEDAERMKKVNREIGLDDSTDSAGNSGASQPTEVMEHEEKVEEV</sequence>
<dbReference type="InterPro" id="IPR050360">
    <property type="entry name" value="MFS_Sugar_Transporters"/>
</dbReference>
<dbReference type="PANTHER" id="PTHR48022">
    <property type="entry name" value="PLASTIDIC GLUCOSE TRANSPORTER 4"/>
    <property type="match status" value="1"/>
</dbReference>
<dbReference type="InterPro" id="IPR036259">
    <property type="entry name" value="MFS_trans_sf"/>
</dbReference>
<feature type="transmembrane region" description="Helical" evidence="8">
    <location>
        <begin position="486"/>
        <end position="505"/>
    </location>
</feature>
<evidence type="ECO:0000313" key="10">
    <source>
        <dbReference type="EMBL" id="CCX06578.1"/>
    </source>
</evidence>
<gene>
    <name evidence="10" type="ORF">PCON_06165</name>
</gene>
<feature type="transmembrane region" description="Helical" evidence="8">
    <location>
        <begin position="401"/>
        <end position="422"/>
    </location>
</feature>
<comment type="subcellular location">
    <subcellularLocation>
        <location evidence="1">Membrane</location>
        <topology evidence="1">Multi-pass membrane protein</topology>
    </subcellularLocation>
</comment>
<dbReference type="eggNOG" id="KOG0254">
    <property type="taxonomic scope" value="Eukaryota"/>
</dbReference>
<dbReference type="PRINTS" id="PR00171">
    <property type="entry name" value="SUGRTRNSPORT"/>
</dbReference>
<dbReference type="Pfam" id="PF00083">
    <property type="entry name" value="Sugar_tr"/>
    <property type="match status" value="1"/>
</dbReference>
<protein>
    <submittedName>
        <fullName evidence="10">Similar to Probable quinate permease acc. no. A2QQV6</fullName>
    </submittedName>
</protein>
<keyword evidence="4 8" id="KW-0812">Transmembrane</keyword>
<proteinExistence type="inferred from homology"/>
<dbReference type="SUPFAM" id="SSF103473">
    <property type="entry name" value="MFS general substrate transporter"/>
    <property type="match status" value="1"/>
</dbReference>
<evidence type="ECO:0000256" key="7">
    <source>
        <dbReference type="SAM" id="MobiDB-lite"/>
    </source>
</evidence>
<evidence type="ECO:0000259" key="9">
    <source>
        <dbReference type="PROSITE" id="PS50850"/>
    </source>
</evidence>
<feature type="transmembrane region" description="Helical" evidence="8">
    <location>
        <begin position="78"/>
        <end position="96"/>
    </location>
</feature>
<dbReference type="InterPro" id="IPR005828">
    <property type="entry name" value="MFS_sugar_transport-like"/>
</dbReference>
<dbReference type="PROSITE" id="PS00216">
    <property type="entry name" value="SUGAR_TRANSPORT_1"/>
    <property type="match status" value="1"/>
</dbReference>
<evidence type="ECO:0000256" key="1">
    <source>
        <dbReference type="ARBA" id="ARBA00004141"/>
    </source>
</evidence>
<feature type="domain" description="Major facilitator superfamily (MFS) profile" evidence="9">
    <location>
        <begin position="38"/>
        <end position="511"/>
    </location>
</feature>
<comment type="similarity">
    <text evidence="2">Belongs to the major facilitator superfamily. Sugar transporter (TC 2.A.1.1) family.</text>
</comment>